<feature type="domain" description="TnsA endonuclease N-terminal" evidence="1">
    <location>
        <begin position="47"/>
        <end position="120"/>
    </location>
</feature>
<comment type="caution">
    <text evidence="2">The sequence shown here is derived from an EMBL/GenBank/DDBJ whole genome shotgun (WGS) entry which is preliminary data.</text>
</comment>
<organism evidence="2 3">
    <name type="scientific">Aquitalea magnusonii</name>
    <dbReference type="NCBI Taxonomy" id="332411"/>
    <lineage>
        <taxon>Bacteria</taxon>
        <taxon>Pseudomonadati</taxon>
        <taxon>Pseudomonadota</taxon>
        <taxon>Betaproteobacteria</taxon>
        <taxon>Neisseriales</taxon>
        <taxon>Chromobacteriaceae</taxon>
        <taxon>Aquitalea</taxon>
    </lineage>
</organism>
<dbReference type="RefSeq" id="WP_059285755.1">
    <property type="nucleotide sequence ID" value="NZ_LNQU01000039.1"/>
</dbReference>
<reference evidence="2 3" key="1">
    <citation type="submission" date="2018-05" db="EMBL/GenBank/DDBJ databases">
        <title>Genomic Encyclopedia of Type Strains, Phase IV (KMG-IV): sequencing the most valuable type-strain genomes for metagenomic binning, comparative biology and taxonomic classification.</title>
        <authorList>
            <person name="Goeker M."/>
        </authorList>
    </citation>
    <scope>NUCLEOTIDE SEQUENCE [LARGE SCALE GENOMIC DNA]</scope>
    <source>
        <strain evidence="2 3">DSM 25134</strain>
    </source>
</reference>
<dbReference type="Pfam" id="PF08722">
    <property type="entry name" value="Tn7_TnsA-like_N"/>
    <property type="match status" value="1"/>
</dbReference>
<dbReference type="EMBL" id="QJKC01000001">
    <property type="protein sequence ID" value="PXX51127.1"/>
    <property type="molecule type" value="Genomic_DNA"/>
</dbReference>
<evidence type="ECO:0000259" key="1">
    <source>
        <dbReference type="Pfam" id="PF08722"/>
    </source>
</evidence>
<gene>
    <name evidence="2" type="ORF">DFR38_101188</name>
</gene>
<protein>
    <recommendedName>
        <fullName evidence="1">TnsA endonuclease N-terminal domain-containing protein</fullName>
    </recommendedName>
</protein>
<dbReference type="Proteomes" id="UP000248395">
    <property type="component" value="Unassembled WGS sequence"/>
</dbReference>
<dbReference type="OrthoDB" id="509902at2"/>
<proteinExistence type="predicted"/>
<sequence length="216" mass="25182">MLIPSVRKIHNHNSKKVIGLSYSYKMNGQIPWESTLERDWLLHLEANPAIREIYGQPRKFDYCLDGEWHWYTPDFEVHWKDKSRLVTIYEVKSDEVAADTTFKSKANAIGLRLATLGYEYIVVDSKLIRSGNQLANLNFLKHYVDVFVTQRDRQHIANFLSQGTACRLAWLAIRFGNKDLTLAGLYRLLWEGWLDYDKREKVTPLLTVHLAEGARI</sequence>
<dbReference type="AlphaFoldDB" id="A0A318JR43"/>
<keyword evidence="3" id="KW-1185">Reference proteome</keyword>
<name>A0A318JR43_9NEIS</name>
<accession>A0A318JR43</accession>
<evidence type="ECO:0000313" key="3">
    <source>
        <dbReference type="Proteomes" id="UP000248395"/>
    </source>
</evidence>
<dbReference type="InterPro" id="IPR014833">
    <property type="entry name" value="TnsA_N"/>
</dbReference>
<evidence type="ECO:0000313" key="2">
    <source>
        <dbReference type="EMBL" id="PXX51127.1"/>
    </source>
</evidence>